<evidence type="ECO:0000313" key="2">
    <source>
        <dbReference type="EMBL" id="WLR97503.1"/>
    </source>
</evidence>
<dbReference type="Proteomes" id="UP001234585">
    <property type="component" value="Chromosome"/>
</dbReference>
<sequence>MSEERQEWINKRAYSLWEQHGREHGHDREHWEQATRERDELERIALPHHLKKTGSGEVDDATRKAINVTRNTSPTPPKKSKPTIGRGNVV</sequence>
<name>A0AA50H5Q4_9HYPH</name>
<gene>
    <name evidence="2" type="ORF">Q9313_00285</name>
</gene>
<dbReference type="RefSeq" id="WP_160872597.1">
    <property type="nucleotide sequence ID" value="NZ_CP132302.1"/>
</dbReference>
<evidence type="ECO:0000313" key="3">
    <source>
        <dbReference type="Proteomes" id="UP001234585"/>
    </source>
</evidence>
<dbReference type="EMBL" id="CP132302">
    <property type="protein sequence ID" value="WLR97503.1"/>
    <property type="molecule type" value="Genomic_DNA"/>
</dbReference>
<accession>A0AA50H5Q4</accession>
<dbReference type="Pfam" id="PF11154">
    <property type="entry name" value="DUF2934"/>
    <property type="match status" value="1"/>
</dbReference>
<organism evidence="2 3">
    <name type="scientific">Shinella sumterensis</name>
    <dbReference type="NCBI Taxonomy" id="1967501"/>
    <lineage>
        <taxon>Bacteria</taxon>
        <taxon>Pseudomonadati</taxon>
        <taxon>Pseudomonadota</taxon>
        <taxon>Alphaproteobacteria</taxon>
        <taxon>Hyphomicrobiales</taxon>
        <taxon>Rhizobiaceae</taxon>
        <taxon>Shinella</taxon>
    </lineage>
</organism>
<protein>
    <submittedName>
        <fullName evidence="2">DUF2934 domain-containing protein</fullName>
    </submittedName>
</protein>
<feature type="region of interest" description="Disordered" evidence="1">
    <location>
        <begin position="67"/>
        <end position="90"/>
    </location>
</feature>
<dbReference type="InterPro" id="IPR021327">
    <property type="entry name" value="DUF2934"/>
</dbReference>
<evidence type="ECO:0000256" key="1">
    <source>
        <dbReference type="SAM" id="MobiDB-lite"/>
    </source>
</evidence>
<reference evidence="2 3" key="1">
    <citation type="submission" date="2023-08" db="EMBL/GenBank/DDBJ databases">
        <title>Pathogen: clinical or host-associated sample.</title>
        <authorList>
            <person name="Hergert J."/>
            <person name="Casey R."/>
            <person name="Wagner J."/>
            <person name="Young E.L."/>
            <person name="Oakeson K.F."/>
        </authorList>
    </citation>
    <scope>NUCLEOTIDE SEQUENCE [LARGE SCALE GENOMIC DNA]</scope>
    <source>
        <strain evidence="2 3">1760953</strain>
    </source>
</reference>
<keyword evidence="3" id="KW-1185">Reference proteome</keyword>
<dbReference type="AlphaFoldDB" id="A0AA50H5Q4"/>
<proteinExistence type="predicted"/>